<evidence type="ECO:0008006" key="5">
    <source>
        <dbReference type="Google" id="ProtNLM"/>
    </source>
</evidence>
<dbReference type="GeneID" id="61880847"/>
<sequence>MGTSRTLLTRHLLLACSFGAWLVCVNAQADGTGEIVITRHVYPRAVGSIVPPPDPNPTTVNANPAAQINAVTTHGELGDGDFARVSTGSSITRVINTGTGSVPGLLNQNSGMPGLTSTARAGGGSGGGSLGSLGGQINRSVEQGMRPLTSLGGQ</sequence>
<evidence type="ECO:0000313" key="3">
    <source>
        <dbReference type="EMBL" id="SOB52539.1"/>
    </source>
</evidence>
<organism evidence="3 4">
    <name type="scientific">Pseudomonas lundensis</name>
    <dbReference type="NCBI Taxonomy" id="86185"/>
    <lineage>
        <taxon>Bacteria</taxon>
        <taxon>Pseudomonadati</taxon>
        <taxon>Pseudomonadota</taxon>
        <taxon>Gammaproteobacteria</taxon>
        <taxon>Pseudomonadales</taxon>
        <taxon>Pseudomonadaceae</taxon>
        <taxon>Pseudomonas</taxon>
    </lineage>
</organism>
<accession>A0AAX2H8C5</accession>
<reference evidence="3 4" key="1">
    <citation type="submission" date="2017-08" db="EMBL/GenBank/DDBJ databases">
        <authorList>
            <person name="Chaillou S."/>
        </authorList>
    </citation>
    <scope>NUCLEOTIDE SEQUENCE [LARGE SCALE GENOMIC DNA]</scope>
    <source>
        <strain evidence="3 4">MFPA15A1205</strain>
    </source>
</reference>
<feature type="compositionally biased region" description="Gly residues" evidence="1">
    <location>
        <begin position="121"/>
        <end position="134"/>
    </location>
</feature>
<feature type="chain" id="PRO_5043623430" description="Fap" evidence="2">
    <location>
        <begin position="30"/>
        <end position="154"/>
    </location>
</feature>
<protein>
    <recommendedName>
        <fullName evidence="5">Fap</fullName>
    </recommendedName>
</protein>
<proteinExistence type="predicted"/>
<feature type="signal peptide" evidence="2">
    <location>
        <begin position="1"/>
        <end position="29"/>
    </location>
</feature>
<name>A0AAX2H8C5_9PSED</name>
<comment type="caution">
    <text evidence="3">The sequence shown here is derived from an EMBL/GenBank/DDBJ whole genome shotgun (WGS) entry which is preliminary data.</text>
</comment>
<dbReference type="Proteomes" id="UP000219564">
    <property type="component" value="Unassembled WGS sequence"/>
</dbReference>
<dbReference type="EMBL" id="OBKZ01000016">
    <property type="protein sequence ID" value="SOB52539.1"/>
    <property type="molecule type" value="Genomic_DNA"/>
</dbReference>
<dbReference type="RefSeq" id="WP_047293515.1">
    <property type="nucleotide sequence ID" value="NZ_CP062158.2"/>
</dbReference>
<evidence type="ECO:0000256" key="1">
    <source>
        <dbReference type="SAM" id="MobiDB-lite"/>
    </source>
</evidence>
<dbReference type="AlphaFoldDB" id="A0AAX2H8C5"/>
<evidence type="ECO:0000313" key="4">
    <source>
        <dbReference type="Proteomes" id="UP000219564"/>
    </source>
</evidence>
<evidence type="ECO:0000256" key="2">
    <source>
        <dbReference type="SAM" id="SignalP"/>
    </source>
</evidence>
<gene>
    <name evidence="3" type="ORF">PLUA15_230282</name>
</gene>
<keyword evidence="2" id="KW-0732">Signal</keyword>
<feature type="region of interest" description="Disordered" evidence="1">
    <location>
        <begin position="111"/>
        <end position="154"/>
    </location>
</feature>